<organism evidence="1 2">
    <name type="scientific">Spirosoma fluviale</name>
    <dbReference type="NCBI Taxonomy" id="1597977"/>
    <lineage>
        <taxon>Bacteria</taxon>
        <taxon>Pseudomonadati</taxon>
        <taxon>Bacteroidota</taxon>
        <taxon>Cytophagia</taxon>
        <taxon>Cytophagales</taxon>
        <taxon>Cytophagaceae</taxon>
        <taxon>Spirosoma</taxon>
    </lineage>
</organism>
<keyword evidence="2" id="KW-1185">Reference proteome</keyword>
<dbReference type="AlphaFoldDB" id="A0A286GJT6"/>
<gene>
    <name evidence="1" type="ORF">SAMN06269250_4977</name>
</gene>
<dbReference type="Proteomes" id="UP000219452">
    <property type="component" value="Unassembled WGS sequence"/>
</dbReference>
<dbReference type="EMBL" id="OCNH01000005">
    <property type="protein sequence ID" value="SOD95788.1"/>
    <property type="molecule type" value="Genomic_DNA"/>
</dbReference>
<dbReference type="OrthoDB" id="631431at2"/>
<reference evidence="2" key="1">
    <citation type="submission" date="2017-09" db="EMBL/GenBank/DDBJ databases">
        <authorList>
            <person name="Varghese N."/>
            <person name="Submissions S."/>
        </authorList>
    </citation>
    <scope>NUCLEOTIDE SEQUENCE [LARGE SCALE GENOMIC DNA]</scope>
    <source>
        <strain evidence="2">DSM 29961</strain>
    </source>
</reference>
<accession>A0A286GJT6</accession>
<evidence type="ECO:0000313" key="1">
    <source>
        <dbReference type="EMBL" id="SOD95788.1"/>
    </source>
</evidence>
<name>A0A286GJT6_9BACT</name>
<protein>
    <recommendedName>
        <fullName evidence="3">DUF1574 domain-containing protein</fullName>
    </recommendedName>
</protein>
<evidence type="ECO:0008006" key="3">
    <source>
        <dbReference type="Google" id="ProtNLM"/>
    </source>
</evidence>
<dbReference type="RefSeq" id="WP_097129396.1">
    <property type="nucleotide sequence ID" value="NZ_OCNH01000005.1"/>
</dbReference>
<sequence length="321" mass="36359">MYTLLYKTTLLVSALVLTLCILYQYVNQHQEANYFSSIVDKQNRAESLKDRHRLLLVGGSGTAFGIDSELLEDSLRIPVVNLAMHVGLGLPFMLKQVQSIAHSGDIVLLTPEYFLSDGDEYMQFYTGVCYSPALNYITFDHPLSFAIRRVNYWIRRIQSSFLLVIEDESSARISDTTSVYFRAGFSPRGDLISPLNNRAPDKIAQLEIKPLDYKKEIALINALAKEFRHRNVSLLLTYPALSASTFMANQPAIETYTNLMKKLELVNVLSHPTKNMYPDSCFFDSAYHLNSAGRHNRSLQLSSLLKPLMHHVNKPTLLSSN</sequence>
<evidence type="ECO:0000313" key="2">
    <source>
        <dbReference type="Proteomes" id="UP000219452"/>
    </source>
</evidence>
<proteinExistence type="predicted"/>